<dbReference type="AlphaFoldDB" id="A0A098R0G7"/>
<reference evidence="6 7" key="1">
    <citation type="submission" date="2014-05" db="EMBL/GenBank/DDBJ databases">
        <title>De novo Genome Sequence of Spirocheata sp.</title>
        <authorList>
            <person name="Shivani Y."/>
            <person name="Subhash Y."/>
            <person name="Tushar L."/>
            <person name="Sasikala C."/>
            <person name="Ramana C.V."/>
        </authorList>
    </citation>
    <scope>NUCLEOTIDE SEQUENCE [LARGE SCALE GENOMIC DNA]</scope>
    <source>
        <strain evidence="6 7">JC230</strain>
    </source>
</reference>
<dbReference type="EMBL" id="JNUP01000029">
    <property type="protein sequence ID" value="KGE73429.1"/>
    <property type="molecule type" value="Genomic_DNA"/>
</dbReference>
<name>A0A098R0G7_9SPIO</name>
<accession>A0A098R0G7</accession>
<evidence type="ECO:0000256" key="3">
    <source>
        <dbReference type="ARBA" id="ARBA00022833"/>
    </source>
</evidence>
<feature type="zinc finger region" description="dksA C4-type" evidence="4">
    <location>
        <begin position="85"/>
        <end position="109"/>
    </location>
</feature>
<keyword evidence="7" id="KW-1185">Reference proteome</keyword>
<dbReference type="PANTHER" id="PTHR33823">
    <property type="entry name" value="RNA POLYMERASE-BINDING TRANSCRIPTION FACTOR DKSA-RELATED"/>
    <property type="match status" value="1"/>
</dbReference>
<evidence type="ECO:0000256" key="1">
    <source>
        <dbReference type="ARBA" id="ARBA00022723"/>
    </source>
</evidence>
<dbReference type="Proteomes" id="UP000029692">
    <property type="component" value="Unassembled WGS sequence"/>
</dbReference>
<dbReference type="GO" id="GO:0008270">
    <property type="term" value="F:zinc ion binding"/>
    <property type="evidence" value="ECO:0007669"/>
    <property type="project" value="UniProtKB-KW"/>
</dbReference>
<feature type="domain" description="Zinc finger DksA/TraR C4-type" evidence="5">
    <location>
        <begin position="80"/>
        <end position="107"/>
    </location>
</feature>
<keyword evidence="3" id="KW-0862">Zinc</keyword>
<dbReference type="SUPFAM" id="SSF109635">
    <property type="entry name" value="DnaK suppressor protein DksA, alpha-hairpin domain"/>
    <property type="match status" value="1"/>
</dbReference>
<dbReference type="eggNOG" id="COG1734">
    <property type="taxonomic scope" value="Bacteria"/>
</dbReference>
<protein>
    <submittedName>
        <fullName evidence="6">Conjugal transfer protein TraR</fullName>
    </submittedName>
</protein>
<evidence type="ECO:0000259" key="5">
    <source>
        <dbReference type="Pfam" id="PF01258"/>
    </source>
</evidence>
<dbReference type="InterPro" id="IPR037187">
    <property type="entry name" value="DnaK_N"/>
</dbReference>
<dbReference type="PANTHER" id="PTHR33823:SF4">
    <property type="entry name" value="GENERAL STRESS PROTEIN 16O"/>
    <property type="match status" value="1"/>
</dbReference>
<evidence type="ECO:0000256" key="4">
    <source>
        <dbReference type="PROSITE-ProRule" id="PRU00510"/>
    </source>
</evidence>
<evidence type="ECO:0000313" key="6">
    <source>
        <dbReference type="EMBL" id="KGE73429.1"/>
    </source>
</evidence>
<dbReference type="SUPFAM" id="SSF57716">
    <property type="entry name" value="Glucocorticoid receptor-like (DNA-binding domain)"/>
    <property type="match status" value="1"/>
</dbReference>
<dbReference type="RefSeq" id="WP_037546136.1">
    <property type="nucleotide sequence ID" value="NZ_JNUP01000029.1"/>
</dbReference>
<gene>
    <name evidence="6" type="ORF">DC28_03975</name>
</gene>
<dbReference type="Pfam" id="PF01258">
    <property type="entry name" value="zf-dskA_traR"/>
    <property type="match status" value="1"/>
</dbReference>
<evidence type="ECO:0000313" key="7">
    <source>
        <dbReference type="Proteomes" id="UP000029692"/>
    </source>
</evidence>
<dbReference type="Gene3D" id="1.20.120.910">
    <property type="entry name" value="DksA, coiled-coil domain"/>
    <property type="match status" value="1"/>
</dbReference>
<comment type="caution">
    <text evidence="6">The sequence shown here is derived from an EMBL/GenBank/DDBJ whole genome shotgun (WGS) entry which is preliminary data.</text>
</comment>
<proteinExistence type="predicted"/>
<organism evidence="6 7">
    <name type="scientific">Spirochaeta lutea</name>
    <dbReference type="NCBI Taxonomy" id="1480694"/>
    <lineage>
        <taxon>Bacteria</taxon>
        <taxon>Pseudomonadati</taxon>
        <taxon>Spirochaetota</taxon>
        <taxon>Spirochaetia</taxon>
        <taxon>Spirochaetales</taxon>
        <taxon>Spirochaetaceae</taxon>
        <taxon>Spirochaeta</taxon>
    </lineage>
</organism>
<dbReference type="InterPro" id="IPR000962">
    <property type="entry name" value="Znf_DskA_TraR"/>
</dbReference>
<dbReference type="STRING" id="1480694.DC28_03975"/>
<keyword evidence="1" id="KW-0479">Metal-binding</keyword>
<sequence>MDQDFVQQMKTKLLEMKQEIIENLIHEDEDFREIAASNDLKDLVDVASSDIDKKLLNALSAQDMKRLRLIDAALSRIENGKYGFCLGTGKPIPKERLEAIPYALYTMEYQAELDRRNR</sequence>
<dbReference type="OrthoDB" id="9811543at2"/>
<evidence type="ECO:0000256" key="2">
    <source>
        <dbReference type="ARBA" id="ARBA00022771"/>
    </source>
</evidence>
<keyword evidence="2" id="KW-0863">Zinc-finger</keyword>
<dbReference type="PROSITE" id="PS51128">
    <property type="entry name" value="ZF_DKSA_2"/>
    <property type="match status" value="1"/>
</dbReference>